<keyword evidence="5" id="KW-0662">Pyridine nucleotide biosynthesis</keyword>
<feature type="domain" description="Quinolinate phosphoribosyl transferase N-terminal" evidence="12">
    <location>
        <begin position="22"/>
        <end position="107"/>
    </location>
</feature>
<evidence type="ECO:0000256" key="6">
    <source>
        <dbReference type="ARBA" id="ARBA00022676"/>
    </source>
</evidence>
<dbReference type="PIRSF" id="PIRSF006250">
    <property type="entry name" value="NadC_ModD"/>
    <property type="match status" value="1"/>
</dbReference>
<dbReference type="CDD" id="cd01572">
    <property type="entry name" value="QPRTase"/>
    <property type="match status" value="1"/>
</dbReference>
<proteinExistence type="inferred from homology"/>
<keyword evidence="7 10" id="KW-0808">Transferase</keyword>
<comment type="function">
    <text evidence="1">Involved in the catabolism of quinolinic acid (QA).</text>
</comment>
<dbReference type="EMBL" id="CP122283">
    <property type="protein sequence ID" value="WGF40519.1"/>
    <property type="molecule type" value="Genomic_DNA"/>
</dbReference>
<comment type="pathway">
    <text evidence="2">Cofactor biosynthesis; NAD(+) biosynthesis; nicotinate D-ribonucleotide from quinolinate: step 1/1.</text>
</comment>
<dbReference type="PANTHER" id="PTHR32179">
    <property type="entry name" value="NICOTINATE-NUCLEOTIDE PYROPHOSPHORYLASE [CARBOXYLATING]"/>
    <property type="match status" value="1"/>
</dbReference>
<dbReference type="RefSeq" id="WP_279495841.1">
    <property type="nucleotide sequence ID" value="NZ_CP122283.1"/>
</dbReference>
<accession>A0ABY8KQV9</accession>
<evidence type="ECO:0000256" key="9">
    <source>
        <dbReference type="ARBA" id="ARBA00047445"/>
    </source>
</evidence>
<reference evidence="13 14" key="1">
    <citation type="submission" date="2023-04" db="EMBL/GenBank/DDBJ databases">
        <title>Genomic of Lysinibacillus capsici TSBLM.</title>
        <authorList>
            <person name="Hu X.S."/>
            <person name="Yu C.H."/>
        </authorList>
    </citation>
    <scope>NUCLEOTIDE SEQUENCE [LARGE SCALE GENOMIC DNA]</scope>
    <source>
        <strain evidence="13 14">TSBLM</strain>
    </source>
</reference>
<dbReference type="Gene3D" id="3.20.20.70">
    <property type="entry name" value="Aldolase class I"/>
    <property type="match status" value="1"/>
</dbReference>
<dbReference type="InterPro" id="IPR004393">
    <property type="entry name" value="NadC"/>
</dbReference>
<evidence type="ECO:0000256" key="7">
    <source>
        <dbReference type="ARBA" id="ARBA00022679"/>
    </source>
</evidence>
<dbReference type="Pfam" id="PF02749">
    <property type="entry name" value="QRPTase_N"/>
    <property type="match status" value="1"/>
</dbReference>
<dbReference type="InterPro" id="IPR022412">
    <property type="entry name" value="Quinolinate_PRibosylTrfase_N"/>
</dbReference>
<organism evidence="13 14">
    <name type="scientific">Lysinibacillus capsici</name>
    <dbReference type="NCBI Taxonomy" id="2115968"/>
    <lineage>
        <taxon>Bacteria</taxon>
        <taxon>Bacillati</taxon>
        <taxon>Bacillota</taxon>
        <taxon>Bacilli</taxon>
        <taxon>Bacillales</taxon>
        <taxon>Bacillaceae</taxon>
        <taxon>Lysinibacillus</taxon>
    </lineage>
</organism>
<dbReference type="PANTHER" id="PTHR32179:SF3">
    <property type="entry name" value="NICOTINATE-NUCLEOTIDE PYROPHOSPHORYLASE [CARBOXYLATING]"/>
    <property type="match status" value="1"/>
</dbReference>
<dbReference type="InterPro" id="IPR037128">
    <property type="entry name" value="Quinolinate_PRibosylTase_N_sf"/>
</dbReference>
<dbReference type="GO" id="GO:0004514">
    <property type="term" value="F:nicotinate-nucleotide diphosphorylase (carboxylating) activity"/>
    <property type="evidence" value="ECO:0007669"/>
    <property type="project" value="UniProtKB-EC"/>
</dbReference>
<dbReference type="NCBIfam" id="TIGR00078">
    <property type="entry name" value="nadC"/>
    <property type="match status" value="1"/>
</dbReference>
<keyword evidence="14" id="KW-1185">Reference proteome</keyword>
<dbReference type="InterPro" id="IPR036068">
    <property type="entry name" value="Nicotinate_pribotase-like_C"/>
</dbReference>
<protein>
    <recommendedName>
        <fullName evidence="4">nicotinate-nucleotide diphosphorylase (carboxylating)</fullName>
        <ecNumber evidence="4">2.4.2.19</ecNumber>
    </recommendedName>
    <alternativeName>
        <fullName evidence="8">Quinolinate phosphoribosyltransferase [decarboxylating]</fullName>
    </alternativeName>
</protein>
<name>A0ABY8KQV9_9BACI</name>
<dbReference type="Pfam" id="PF01729">
    <property type="entry name" value="QRPTase_C"/>
    <property type="match status" value="1"/>
</dbReference>
<feature type="domain" description="Quinolinate phosphoribosyl transferase C-terminal" evidence="11">
    <location>
        <begin position="109"/>
        <end position="272"/>
    </location>
</feature>
<dbReference type="SUPFAM" id="SSF54675">
    <property type="entry name" value="Nicotinate/Quinolinate PRTase N-terminal domain-like"/>
    <property type="match status" value="1"/>
</dbReference>
<dbReference type="EC" id="2.4.2.19" evidence="4"/>
<keyword evidence="6 10" id="KW-0328">Glycosyltransferase</keyword>
<evidence type="ECO:0000256" key="5">
    <source>
        <dbReference type="ARBA" id="ARBA00022642"/>
    </source>
</evidence>
<dbReference type="SUPFAM" id="SSF51690">
    <property type="entry name" value="Nicotinate/Quinolinate PRTase C-terminal domain-like"/>
    <property type="match status" value="1"/>
</dbReference>
<comment type="similarity">
    <text evidence="3 10">Belongs to the NadC/ModD family.</text>
</comment>
<evidence type="ECO:0000313" key="14">
    <source>
        <dbReference type="Proteomes" id="UP001244564"/>
    </source>
</evidence>
<dbReference type="InterPro" id="IPR027277">
    <property type="entry name" value="NadC/ModD"/>
</dbReference>
<dbReference type="Proteomes" id="UP001244564">
    <property type="component" value="Chromosome"/>
</dbReference>
<evidence type="ECO:0000256" key="4">
    <source>
        <dbReference type="ARBA" id="ARBA00011944"/>
    </source>
</evidence>
<evidence type="ECO:0000259" key="11">
    <source>
        <dbReference type="Pfam" id="PF01729"/>
    </source>
</evidence>
<evidence type="ECO:0000256" key="2">
    <source>
        <dbReference type="ARBA" id="ARBA00004893"/>
    </source>
</evidence>
<evidence type="ECO:0000256" key="10">
    <source>
        <dbReference type="PIRNR" id="PIRNR006250"/>
    </source>
</evidence>
<evidence type="ECO:0000259" key="12">
    <source>
        <dbReference type="Pfam" id="PF02749"/>
    </source>
</evidence>
<dbReference type="Gene3D" id="3.90.1170.20">
    <property type="entry name" value="Quinolinate phosphoribosyl transferase, N-terminal domain"/>
    <property type="match status" value="1"/>
</dbReference>
<comment type="catalytic activity">
    <reaction evidence="9">
        <text>nicotinate beta-D-ribonucleotide + CO2 + diphosphate = quinolinate + 5-phospho-alpha-D-ribose 1-diphosphate + 2 H(+)</text>
        <dbReference type="Rhea" id="RHEA:12733"/>
        <dbReference type="ChEBI" id="CHEBI:15378"/>
        <dbReference type="ChEBI" id="CHEBI:16526"/>
        <dbReference type="ChEBI" id="CHEBI:29959"/>
        <dbReference type="ChEBI" id="CHEBI:33019"/>
        <dbReference type="ChEBI" id="CHEBI:57502"/>
        <dbReference type="ChEBI" id="CHEBI:58017"/>
        <dbReference type="EC" id="2.4.2.19"/>
    </reaction>
</comment>
<evidence type="ECO:0000256" key="8">
    <source>
        <dbReference type="ARBA" id="ARBA00033102"/>
    </source>
</evidence>
<dbReference type="InterPro" id="IPR002638">
    <property type="entry name" value="Quinolinate_PRibosylTrfase_C"/>
</dbReference>
<evidence type="ECO:0000256" key="3">
    <source>
        <dbReference type="ARBA" id="ARBA00009400"/>
    </source>
</evidence>
<evidence type="ECO:0000313" key="13">
    <source>
        <dbReference type="EMBL" id="WGF40519.1"/>
    </source>
</evidence>
<gene>
    <name evidence="13" type="primary">nadC</name>
    <name evidence="13" type="ORF">QBO96_09740</name>
</gene>
<dbReference type="InterPro" id="IPR013785">
    <property type="entry name" value="Aldolase_TIM"/>
</dbReference>
<sequence>MNIIKLEKMLKQFFNEDLGDGDLSSEFIFSAEQQGAFSFYAKESGIFCGANIIEHGFLLLDRSIEVNLHTKDGEMVKSGDVLAVIKGPLQKLLIGERVILNLIQRMSAIATAAHLAVQETVGTHAKICDTRKTLPGLRMLDKYAVRIGGAFNHRNGLYDAIMLKDNHIAFAGSITKAVQTARAKVGHTVKIEVEIESKEQLEEAINAGADIIMFDNRSPEEIRAWLPIVPPTIATEASGGITLENLKAYAQTGIQWISLGSLTHSVKAFDISALVQMKGDHSLVHH</sequence>
<evidence type="ECO:0000256" key="1">
    <source>
        <dbReference type="ARBA" id="ARBA00003237"/>
    </source>
</evidence>